<dbReference type="InParanoid" id="A0A165F6J9"/>
<accession>A0A165F6J9</accession>
<dbReference type="Proteomes" id="UP000076871">
    <property type="component" value="Unassembled WGS sequence"/>
</dbReference>
<keyword evidence="3" id="KW-1185">Reference proteome</keyword>
<feature type="region of interest" description="Disordered" evidence="1">
    <location>
        <begin position="814"/>
        <end position="951"/>
    </location>
</feature>
<dbReference type="STRING" id="1314785.A0A165F6J9"/>
<evidence type="ECO:0000256" key="1">
    <source>
        <dbReference type="SAM" id="MobiDB-lite"/>
    </source>
</evidence>
<reference evidence="2 3" key="1">
    <citation type="journal article" date="2016" name="Mol. Biol. Evol.">
        <title>Comparative Genomics of Early-Diverging Mushroom-Forming Fungi Provides Insights into the Origins of Lignocellulose Decay Capabilities.</title>
        <authorList>
            <person name="Nagy L.G."/>
            <person name="Riley R."/>
            <person name="Tritt A."/>
            <person name="Adam C."/>
            <person name="Daum C."/>
            <person name="Floudas D."/>
            <person name="Sun H."/>
            <person name="Yadav J.S."/>
            <person name="Pangilinan J."/>
            <person name="Larsson K.H."/>
            <person name="Matsuura K."/>
            <person name="Barry K."/>
            <person name="Labutti K."/>
            <person name="Kuo R."/>
            <person name="Ohm R.A."/>
            <person name="Bhattacharya S.S."/>
            <person name="Shirouzu T."/>
            <person name="Yoshinaga Y."/>
            <person name="Martin F.M."/>
            <person name="Grigoriev I.V."/>
            <person name="Hibbett D.S."/>
        </authorList>
    </citation>
    <scope>NUCLEOTIDE SEQUENCE [LARGE SCALE GENOMIC DNA]</scope>
    <source>
        <strain evidence="2 3">93-53</strain>
    </source>
</reference>
<sequence length="1048" mass="115023">MFRFLPTVTVKKMIYRSQTVALKTYLQSCRASSKLGCLDPPELRLSCLNPIRHPFCYPDKRIALCDPQSKKMNALERGTEVYEQPMLGQASAAYPTTSYTGVPSGVSQMPTTYHPYMGGPYDFQQPARIAKSTGMRASNLSEGLSRAVAPLEGDRYMFIQPHVSNSRPVITSSYPSLFPSLSVPTTQMLSKGLSNQQSYLAPGGSVNPSNLTLRSRPASRSHVRSPAVNVPTVSAIPNFEDPIRTRAHTDGEAYSALCEDAAVSCVSRPLTTSRRAKSSSTSRNLPIAATSSRSAMYDVSKTLEGTTDHSASTVPTSMKPMHGQQLETIVEVPSEELYAMPASVDDHASSSIPHAVDEVDTEDVVYEPEERECYATAPSHVNDASAQQDFGQVSLIFERIAGRLGIPFEEVVARFDVFRLDKRAEHDAFQLYKAYYNMHTEEESKRVPLATDGDISHDAEHVYKCWQAFKNANPSQWPSILVFKSRIPDERLSNDAASERRRVLEYFMRQLRSTLDALAESYGFHSVLIVSGNDIVRDDGIGMAYESSESEGFLCKLTRSSTDEVIGHLKAHVWNNHSTARLAQAMTPEKAPVRSTHNDGRSNDDAPIEPEEAAQPLKTNPDDLSGMSDNSLLTQLRKVYEAMLEVQHGIPCQPLPWVKLPCKLATNGLVFENWPENVQYPGQVESGNKGIGVLSGDERQRFLRALTQLPQEQRVRLRACDRQELRDEHVVLIISGVPSSQFSASGLRVFYNLRNSRIIVDQLNDEQGDRFKKVERVDVEVAVHSSTSQKCKVDLPDAPNKRVRYTAYTEDGNCVERFPSDVSDGEEEPLGNSQSELEVSRPGHQFSTAKKADLPSAHSASEKVEVLSDRPAQSLVTSGSTRHAGPARSESAQSVHGASESHRAPPGMDRQSSGSRGMVAVTQLRDTSAASPAVESPHSSSQRLALSDVPASPHASAATSAAARVPQEFLEVMATQYLKFQQQKINSLTARDAAPHHESSIANALGEGFDVGHGDFTLNLSQGYAGTDDEMSLYINDDLLMGNSGVNE</sequence>
<dbReference type="AlphaFoldDB" id="A0A165F6J9"/>
<proteinExistence type="predicted"/>
<dbReference type="OrthoDB" id="2758439at2759"/>
<dbReference type="GeneID" id="63823964"/>
<dbReference type="EMBL" id="KV427615">
    <property type="protein sequence ID" value="KZT08491.1"/>
    <property type="molecule type" value="Genomic_DNA"/>
</dbReference>
<protein>
    <submittedName>
        <fullName evidence="2">Uncharacterized protein</fullName>
    </submittedName>
</protein>
<dbReference type="RefSeq" id="XP_040766231.1">
    <property type="nucleotide sequence ID" value="XM_040906935.1"/>
</dbReference>
<name>A0A165F6J9_9APHY</name>
<organism evidence="2 3">
    <name type="scientific">Laetiporus sulphureus 93-53</name>
    <dbReference type="NCBI Taxonomy" id="1314785"/>
    <lineage>
        <taxon>Eukaryota</taxon>
        <taxon>Fungi</taxon>
        <taxon>Dikarya</taxon>
        <taxon>Basidiomycota</taxon>
        <taxon>Agaricomycotina</taxon>
        <taxon>Agaricomycetes</taxon>
        <taxon>Polyporales</taxon>
        <taxon>Laetiporus</taxon>
    </lineage>
</organism>
<gene>
    <name evidence="2" type="ORF">LAESUDRAFT_712986</name>
</gene>
<evidence type="ECO:0000313" key="2">
    <source>
        <dbReference type="EMBL" id="KZT08491.1"/>
    </source>
</evidence>
<feature type="region of interest" description="Disordered" evidence="1">
    <location>
        <begin position="199"/>
        <end position="226"/>
    </location>
</feature>
<feature type="region of interest" description="Disordered" evidence="1">
    <location>
        <begin position="584"/>
        <end position="628"/>
    </location>
</feature>
<evidence type="ECO:0000313" key="3">
    <source>
        <dbReference type="Proteomes" id="UP000076871"/>
    </source>
</evidence>